<name>A0A5E7TE36_PSEFL</name>
<accession>A0A5E7TE36</accession>
<reference evidence="1 2" key="1">
    <citation type="submission" date="2019-09" db="EMBL/GenBank/DDBJ databases">
        <authorList>
            <person name="Chandra G."/>
            <person name="Truman W A."/>
        </authorList>
    </citation>
    <scope>NUCLEOTIDE SEQUENCE [LARGE SCALE GENOMIC DNA]</scope>
    <source>
        <strain evidence="1">PS941</strain>
    </source>
</reference>
<protein>
    <submittedName>
        <fullName evidence="1">Uncharacterized protein</fullName>
    </submittedName>
</protein>
<organism evidence="1 2">
    <name type="scientific">Pseudomonas fluorescens</name>
    <dbReference type="NCBI Taxonomy" id="294"/>
    <lineage>
        <taxon>Bacteria</taxon>
        <taxon>Pseudomonadati</taxon>
        <taxon>Pseudomonadota</taxon>
        <taxon>Gammaproteobacteria</taxon>
        <taxon>Pseudomonadales</taxon>
        <taxon>Pseudomonadaceae</taxon>
        <taxon>Pseudomonas</taxon>
    </lineage>
</organism>
<proteinExistence type="predicted"/>
<evidence type="ECO:0000313" key="1">
    <source>
        <dbReference type="EMBL" id="VVP97401.1"/>
    </source>
</evidence>
<dbReference type="EMBL" id="CABVJC010000003">
    <property type="protein sequence ID" value="VVP97401.1"/>
    <property type="molecule type" value="Genomic_DNA"/>
</dbReference>
<sequence length="84" mass="9534">MSPKSPIKRPITVDVQAHPGEPQCAPCCIGLWHPTDPYRELTWSQSPRAPFCMISQTPLGRSHAHIWREEIDLSTARQIFRLAS</sequence>
<dbReference type="AlphaFoldDB" id="A0A5E7TE36"/>
<evidence type="ECO:0000313" key="2">
    <source>
        <dbReference type="Proteomes" id="UP000326452"/>
    </source>
</evidence>
<gene>
    <name evidence="1" type="ORF">PS941_02258</name>
</gene>
<dbReference type="Proteomes" id="UP000326452">
    <property type="component" value="Unassembled WGS sequence"/>
</dbReference>